<dbReference type="RefSeq" id="YP_009287605.1">
    <property type="nucleotide sequence ID" value="NC_031074.1"/>
</dbReference>
<reference evidence="2" key="1">
    <citation type="submission" date="2016-07" db="EMBL/GenBank/DDBJ databases">
        <authorList>
            <person name="Florea S."/>
            <person name="Webb J.S."/>
            <person name="Jaromczyk J."/>
            <person name="Schardl C.L."/>
        </authorList>
    </citation>
    <scope>NUCLEOTIDE SEQUENCE [LARGE SCALE GENOMIC DNA]</scope>
</reference>
<keyword evidence="2" id="KW-1185">Reference proteome</keyword>
<dbReference type="KEGG" id="vg:29080401"/>
<accession>A0A1B3AYI4</accession>
<proteinExistence type="predicted"/>
<name>A0A1B3AYI4_9CAUD</name>
<sequence>MSETTRARSDRRLEFLSSLLVTGVAAANYWAVDIDEVTVDHGEHGIVYLSVTLGPLEPCDFEPKAITLGDIEGALNLVKLGEIEFFNPGYRREPTAARMKLLDETDGWDSDYDAWDADCILQIAMFGEIAYG</sequence>
<dbReference type="Proteomes" id="UP000202170">
    <property type="component" value="Segment"/>
</dbReference>
<evidence type="ECO:0000313" key="2">
    <source>
        <dbReference type="Proteomes" id="UP000202170"/>
    </source>
</evidence>
<organism evidence="1 2">
    <name type="scientific">Gordonia phage Bantam</name>
    <dbReference type="NCBI Taxonomy" id="1887641"/>
    <lineage>
        <taxon>Viruses</taxon>
        <taxon>Duplodnaviria</taxon>
        <taxon>Heunggongvirae</taxon>
        <taxon>Uroviricota</taxon>
        <taxon>Caudoviricetes</taxon>
        <taxon>Bantamvirus</taxon>
        <taxon>Bantamvirus bantam</taxon>
    </lineage>
</organism>
<protein>
    <submittedName>
        <fullName evidence="1">Uncharacterized protein</fullName>
    </submittedName>
</protein>
<dbReference type="GeneID" id="29080401"/>
<gene>
    <name evidence="1" type="primary">137</name>
    <name evidence="1" type="ORF">SEA_BANTAM_137</name>
</gene>
<evidence type="ECO:0000313" key="1">
    <source>
        <dbReference type="EMBL" id="AOE43826.1"/>
    </source>
</evidence>
<dbReference type="EMBL" id="KX557272">
    <property type="protein sequence ID" value="AOE43826.1"/>
    <property type="molecule type" value="Genomic_DNA"/>
</dbReference>